<sequence length="110" mass="12469">MQLEAPPQSHNDDGNTKHGSLLRRKSQRPTHYSTRSLLIKNVRAYNLFAISPGTSQEPIYLSAPPRDQIFNGIFHHTGSTPQDVHKYEREKTRTCPQPHPTTLSNGSDHK</sequence>
<feature type="region of interest" description="Disordered" evidence="1">
    <location>
        <begin position="1"/>
        <end position="34"/>
    </location>
</feature>
<evidence type="ECO:0000313" key="3">
    <source>
        <dbReference type="Proteomes" id="UP000241769"/>
    </source>
</evidence>
<protein>
    <submittedName>
        <fullName evidence="2">Uncharacterized protein</fullName>
    </submittedName>
</protein>
<evidence type="ECO:0000313" key="2">
    <source>
        <dbReference type="EMBL" id="PRP83410.1"/>
    </source>
</evidence>
<name>A0A2P6NHI1_9EUKA</name>
<reference evidence="2 3" key="1">
    <citation type="journal article" date="2018" name="Genome Biol. Evol.">
        <title>Multiple Roots of Fruiting Body Formation in Amoebozoa.</title>
        <authorList>
            <person name="Hillmann F."/>
            <person name="Forbes G."/>
            <person name="Novohradska S."/>
            <person name="Ferling I."/>
            <person name="Riege K."/>
            <person name="Groth M."/>
            <person name="Westermann M."/>
            <person name="Marz M."/>
            <person name="Spaller T."/>
            <person name="Winckler T."/>
            <person name="Schaap P."/>
            <person name="Glockner G."/>
        </authorList>
    </citation>
    <scope>NUCLEOTIDE SEQUENCE [LARGE SCALE GENOMIC DNA]</scope>
    <source>
        <strain evidence="2 3">Jena</strain>
    </source>
</reference>
<gene>
    <name evidence="2" type="ORF">PROFUN_09183</name>
</gene>
<dbReference type="AlphaFoldDB" id="A0A2P6NHI1"/>
<proteinExistence type="predicted"/>
<dbReference type="InParanoid" id="A0A2P6NHI1"/>
<comment type="caution">
    <text evidence="2">The sequence shown here is derived from an EMBL/GenBank/DDBJ whole genome shotgun (WGS) entry which is preliminary data.</text>
</comment>
<feature type="compositionally biased region" description="Polar residues" evidence="1">
    <location>
        <begin position="100"/>
        <end position="110"/>
    </location>
</feature>
<organism evidence="2 3">
    <name type="scientific">Planoprotostelium fungivorum</name>
    <dbReference type="NCBI Taxonomy" id="1890364"/>
    <lineage>
        <taxon>Eukaryota</taxon>
        <taxon>Amoebozoa</taxon>
        <taxon>Evosea</taxon>
        <taxon>Variosea</taxon>
        <taxon>Cavosteliida</taxon>
        <taxon>Cavosteliaceae</taxon>
        <taxon>Planoprotostelium</taxon>
    </lineage>
</organism>
<accession>A0A2P6NHI1</accession>
<dbReference type="EMBL" id="MDYQ01000082">
    <property type="protein sequence ID" value="PRP83410.1"/>
    <property type="molecule type" value="Genomic_DNA"/>
</dbReference>
<dbReference type="Proteomes" id="UP000241769">
    <property type="component" value="Unassembled WGS sequence"/>
</dbReference>
<feature type="region of interest" description="Disordered" evidence="1">
    <location>
        <begin position="75"/>
        <end position="110"/>
    </location>
</feature>
<evidence type="ECO:0000256" key="1">
    <source>
        <dbReference type="SAM" id="MobiDB-lite"/>
    </source>
</evidence>
<keyword evidence="3" id="KW-1185">Reference proteome</keyword>
<feature type="compositionally biased region" description="Basic and acidic residues" evidence="1">
    <location>
        <begin position="83"/>
        <end position="93"/>
    </location>
</feature>